<dbReference type="OrthoDB" id="1912445at2"/>
<accession>A0A6I1MHS7</accession>
<dbReference type="Pfam" id="PF12673">
    <property type="entry name" value="SipL"/>
    <property type="match status" value="1"/>
</dbReference>
<dbReference type="InterPro" id="IPR024300">
    <property type="entry name" value="SipL_SPOCS_dom"/>
</dbReference>
<name>A0A6I1MHS7_9CLOT</name>
<reference evidence="2 3" key="1">
    <citation type="submission" date="2019-10" db="EMBL/GenBank/DDBJ databases">
        <title>The Genome Sequence of Clostridium tarantellae Isolated from Fish Brain.</title>
        <authorList>
            <person name="Bano L."/>
            <person name="Kiel M."/>
            <person name="Sales G."/>
            <person name="Doxey A.C."/>
            <person name="Mansfield M.J."/>
            <person name="Schiavone M."/>
            <person name="Rossetto O."/>
            <person name="Pirazzini M."/>
            <person name="Dobrindt U."/>
            <person name="Montecucco C."/>
        </authorList>
    </citation>
    <scope>NUCLEOTIDE SEQUENCE [LARGE SCALE GENOMIC DNA]</scope>
    <source>
        <strain evidence="2 3">DSM 3997</strain>
    </source>
</reference>
<gene>
    <name evidence="2" type="ORF">GBZ86_01405</name>
</gene>
<proteinExistence type="predicted"/>
<sequence>MYCTCSNKNNYEIISLCDIKKFTEKNGPFNANSAWTQISIADIFNLECDKHNIESIEKVYINVSITHTKIIETPKSPNINSEGMTLTGKKLLIDGYVCVKIVYTSLTKVQSIHTVKFNIPFCTYIVIEENADIFNDIYCIESCVEDVFLSLIDCRTIFQNITLFLFAHKETLNCPSPQPPKDNCTIQAGAQPIQAQPFQSQPESSIINESSSIQYSKTPINPITNITANLIEVKNEEDLTILTIELNNNKFITNYTGDITNRTLEDSLYFSLLLEDKNGFVKTYNELKANEIADTFATNLNNISFEDGDKLLLSYIDNNKISIINNIFNTEYKLQDTMEEFIIKNGQLSTN</sequence>
<comment type="caution">
    <text evidence="2">The sequence shown here is derived from an EMBL/GenBank/DDBJ whole genome shotgun (WGS) entry which is preliminary data.</text>
</comment>
<protein>
    <submittedName>
        <fullName evidence="2">DUF3794 domain-containing protein</fullName>
    </submittedName>
</protein>
<keyword evidence="3" id="KW-1185">Reference proteome</keyword>
<dbReference type="AlphaFoldDB" id="A0A6I1MHS7"/>
<feature type="domain" description="SipL SPOCS" evidence="1">
    <location>
        <begin position="53"/>
        <end position="151"/>
    </location>
</feature>
<dbReference type="EMBL" id="WHJC01000007">
    <property type="protein sequence ID" value="MPQ42424.1"/>
    <property type="molecule type" value="Genomic_DNA"/>
</dbReference>
<evidence type="ECO:0000313" key="3">
    <source>
        <dbReference type="Proteomes" id="UP000430345"/>
    </source>
</evidence>
<organism evidence="2 3">
    <name type="scientific">Clostridium tarantellae</name>
    <dbReference type="NCBI Taxonomy" id="39493"/>
    <lineage>
        <taxon>Bacteria</taxon>
        <taxon>Bacillati</taxon>
        <taxon>Bacillota</taxon>
        <taxon>Clostridia</taxon>
        <taxon>Eubacteriales</taxon>
        <taxon>Clostridiaceae</taxon>
        <taxon>Clostridium</taxon>
    </lineage>
</organism>
<dbReference type="RefSeq" id="WP_152887037.1">
    <property type="nucleotide sequence ID" value="NZ_WHJC01000007.1"/>
</dbReference>
<dbReference type="Proteomes" id="UP000430345">
    <property type="component" value="Unassembled WGS sequence"/>
</dbReference>
<evidence type="ECO:0000259" key="1">
    <source>
        <dbReference type="Pfam" id="PF12673"/>
    </source>
</evidence>
<evidence type="ECO:0000313" key="2">
    <source>
        <dbReference type="EMBL" id="MPQ42424.1"/>
    </source>
</evidence>